<dbReference type="PANTHER" id="PTHR11879:SF22">
    <property type="entry name" value="ASPARTATE AMINOTRANSFERASE, MITOCHONDRIAL"/>
    <property type="match status" value="1"/>
</dbReference>
<accession>A0A939D8Z8</accession>
<dbReference type="Gene3D" id="3.90.1150.10">
    <property type="entry name" value="Aspartate Aminotransferase, domain 1"/>
    <property type="match status" value="1"/>
</dbReference>
<dbReference type="GO" id="GO:0042802">
    <property type="term" value="F:identical protein binding"/>
    <property type="evidence" value="ECO:0007669"/>
    <property type="project" value="TreeGrafter"/>
</dbReference>
<dbReference type="GO" id="GO:0008483">
    <property type="term" value="F:transaminase activity"/>
    <property type="evidence" value="ECO:0007669"/>
    <property type="project" value="UniProtKB-KW"/>
</dbReference>
<evidence type="ECO:0000256" key="6">
    <source>
        <dbReference type="ARBA" id="ARBA00022898"/>
    </source>
</evidence>
<dbReference type="EMBL" id="JAFJZZ010000004">
    <property type="protein sequence ID" value="MBN7773664.1"/>
    <property type="molecule type" value="Genomic_DNA"/>
</dbReference>
<gene>
    <name evidence="8" type="ORF">JYB65_09855</name>
</gene>
<dbReference type="InterPro" id="IPR004839">
    <property type="entry name" value="Aminotransferase_I/II_large"/>
</dbReference>
<evidence type="ECO:0000256" key="2">
    <source>
        <dbReference type="ARBA" id="ARBA00007441"/>
    </source>
</evidence>
<keyword evidence="4 8" id="KW-0032">Aminotransferase</keyword>
<sequence length="411" mass="45416">MSEFIMAQANGRTIPLEDKIFGISRLAKEMIAEKGKDAVTNATIGALLDDEGKLVVLSSVVEVLRNLTPEDYAEYAPIGGTPEFKTSIKKATFGSYEPKCFTEAVATPGGTGAIRNTIANYTAIGDQVLTSDWFWATYNSIAGEIGRSVTTYTLFDKEGRFNVKAFETKINELLMKQDSLMIILNTPAHNPTGYTFTLEDWDQILAAVEAAAGQDKKVALLVDVAYIDFAGDGIEYRKFMPKLENLPKNILPIIAYSLSKTFTLYGMRCGAMICMTPDKQIADEFVRVTQFSARASWSNCTRASMVVLTKIYDDLKLLEKVNEEREFYREVLVKRGKAFEEEAAKVGLEIVPFDSGFFASIPCENPDEIGKKLQAEGIFLVPLAKGLRVSVASVSEERCRMLPAKILAAMK</sequence>
<evidence type="ECO:0000256" key="4">
    <source>
        <dbReference type="ARBA" id="ARBA00022576"/>
    </source>
</evidence>
<keyword evidence="5" id="KW-0808">Transferase</keyword>
<dbReference type="GO" id="GO:0006520">
    <property type="term" value="P:amino acid metabolic process"/>
    <property type="evidence" value="ECO:0007669"/>
    <property type="project" value="InterPro"/>
</dbReference>
<comment type="caution">
    <text evidence="8">The sequence shown here is derived from an EMBL/GenBank/DDBJ whole genome shotgun (WGS) entry which is preliminary data.</text>
</comment>
<organism evidence="8 9">
    <name type="scientific">Clostridium aminobutyricum</name>
    <dbReference type="NCBI Taxonomy" id="33953"/>
    <lineage>
        <taxon>Bacteria</taxon>
        <taxon>Bacillati</taxon>
        <taxon>Bacillota</taxon>
        <taxon>Clostridia</taxon>
        <taxon>Eubacteriales</taxon>
        <taxon>Clostridiaceae</taxon>
        <taxon>Clostridium</taxon>
    </lineage>
</organism>
<comment type="cofactor">
    <cofactor evidence="1">
        <name>pyridoxal 5'-phosphate</name>
        <dbReference type="ChEBI" id="CHEBI:597326"/>
    </cofactor>
</comment>
<keyword evidence="6" id="KW-0663">Pyridoxal phosphate</keyword>
<dbReference type="PANTHER" id="PTHR11879">
    <property type="entry name" value="ASPARTATE AMINOTRANSFERASE"/>
    <property type="match status" value="1"/>
</dbReference>
<dbReference type="InterPro" id="IPR015422">
    <property type="entry name" value="PyrdxlP-dep_Trfase_small"/>
</dbReference>
<keyword evidence="9" id="KW-1185">Reference proteome</keyword>
<dbReference type="CDD" id="cd00609">
    <property type="entry name" value="AAT_like"/>
    <property type="match status" value="1"/>
</dbReference>
<evidence type="ECO:0000256" key="1">
    <source>
        <dbReference type="ARBA" id="ARBA00001933"/>
    </source>
</evidence>
<evidence type="ECO:0000313" key="8">
    <source>
        <dbReference type="EMBL" id="MBN7773664.1"/>
    </source>
</evidence>
<dbReference type="InterPro" id="IPR015421">
    <property type="entry name" value="PyrdxlP-dep_Trfase_major"/>
</dbReference>
<comment type="subunit">
    <text evidence="3">Homodimer.</text>
</comment>
<evidence type="ECO:0000259" key="7">
    <source>
        <dbReference type="Pfam" id="PF00155"/>
    </source>
</evidence>
<evidence type="ECO:0000256" key="5">
    <source>
        <dbReference type="ARBA" id="ARBA00022679"/>
    </source>
</evidence>
<reference evidence="8" key="1">
    <citation type="submission" date="2021-02" db="EMBL/GenBank/DDBJ databases">
        <title>Abyssanaerobacter marinus gen.nov., sp., nov, anaerobic bacterium isolated from the Onnuri vent field of Indian Ocean and suggestion of Mogibacteriaceae fam. nov., and proposal of reclassification of ambiguous this family's genus member.</title>
        <authorList>
            <person name="Kim Y.J."/>
            <person name="Yang J.-A."/>
        </authorList>
    </citation>
    <scope>NUCLEOTIDE SEQUENCE</scope>
    <source>
        <strain evidence="8">DSM 2634</strain>
    </source>
</reference>
<dbReference type="InterPro" id="IPR000796">
    <property type="entry name" value="Asp_trans"/>
</dbReference>
<dbReference type="RefSeq" id="WP_206582506.1">
    <property type="nucleotide sequence ID" value="NZ_JAFJZZ010000004.1"/>
</dbReference>
<dbReference type="GO" id="GO:0030170">
    <property type="term" value="F:pyridoxal phosphate binding"/>
    <property type="evidence" value="ECO:0007669"/>
    <property type="project" value="InterPro"/>
</dbReference>
<comment type="similarity">
    <text evidence="2">Belongs to the class-I pyridoxal-phosphate-dependent aminotransferase family.</text>
</comment>
<proteinExistence type="inferred from homology"/>
<dbReference type="AlphaFoldDB" id="A0A939D8Z8"/>
<dbReference type="Gene3D" id="3.40.640.10">
    <property type="entry name" value="Type I PLP-dependent aspartate aminotransferase-like (Major domain)"/>
    <property type="match status" value="1"/>
</dbReference>
<dbReference type="Proteomes" id="UP000664545">
    <property type="component" value="Unassembled WGS sequence"/>
</dbReference>
<evidence type="ECO:0000313" key="9">
    <source>
        <dbReference type="Proteomes" id="UP000664545"/>
    </source>
</evidence>
<protein>
    <submittedName>
        <fullName evidence="8">Aminotransferase class I/II-fold pyridoxal phosphate-dependent enzyme</fullName>
    </submittedName>
</protein>
<feature type="domain" description="Aminotransferase class I/classII large" evidence="7">
    <location>
        <begin position="40"/>
        <end position="402"/>
    </location>
</feature>
<evidence type="ECO:0000256" key="3">
    <source>
        <dbReference type="ARBA" id="ARBA00011738"/>
    </source>
</evidence>
<dbReference type="InterPro" id="IPR015424">
    <property type="entry name" value="PyrdxlP-dep_Trfase"/>
</dbReference>
<dbReference type="Pfam" id="PF00155">
    <property type="entry name" value="Aminotran_1_2"/>
    <property type="match status" value="1"/>
</dbReference>
<dbReference type="SUPFAM" id="SSF53383">
    <property type="entry name" value="PLP-dependent transferases"/>
    <property type="match status" value="1"/>
</dbReference>
<name>A0A939D8Z8_CLOAM</name>